<name>A0ABU1B7K6_9STRE</name>
<accession>A0ABU1B7K6</accession>
<comment type="caution">
    <text evidence="1">The sequence shown here is derived from an EMBL/GenBank/DDBJ whole genome shotgun (WGS) entry which is preliminary data.</text>
</comment>
<dbReference type="Proteomes" id="UP001228446">
    <property type="component" value="Unassembled WGS sequence"/>
</dbReference>
<evidence type="ECO:0000313" key="2">
    <source>
        <dbReference type="Proteomes" id="UP001228446"/>
    </source>
</evidence>
<gene>
    <name evidence="1" type="ORF">RFF62_08805</name>
</gene>
<sequence>IKSFRSIIEQKKRTNQDSDCQKTDFVRFLYMKLDYCPNLFLRHFIEIAKSGFKEEYKFERAENTRFSKFIKPLSACILPFLLTDIAPITKPIIKSIAKANQNRPD</sequence>
<proteinExistence type="predicted"/>
<organism evidence="1 2">
    <name type="scientific">Streptococcus ruminantium</name>
    <dbReference type="NCBI Taxonomy" id="1917441"/>
    <lineage>
        <taxon>Bacteria</taxon>
        <taxon>Bacillati</taxon>
        <taxon>Bacillota</taxon>
        <taxon>Bacilli</taxon>
        <taxon>Lactobacillales</taxon>
        <taxon>Streptococcaceae</taxon>
        <taxon>Streptococcus</taxon>
    </lineage>
</organism>
<feature type="non-terminal residue" evidence="1">
    <location>
        <position position="1"/>
    </location>
</feature>
<dbReference type="RefSeq" id="WP_308938680.1">
    <property type="nucleotide sequence ID" value="NZ_JAVIBS010000024.1"/>
</dbReference>
<evidence type="ECO:0000313" key="1">
    <source>
        <dbReference type="EMBL" id="MDQ8833862.1"/>
    </source>
</evidence>
<keyword evidence="2" id="KW-1185">Reference proteome</keyword>
<reference evidence="1 2" key="1">
    <citation type="submission" date="2023-08" db="EMBL/GenBank/DDBJ databases">
        <title>Streptococcus ruminantium-associated sheep mastitis outbreak detected in Italy is distinct from bovine isolates.</title>
        <authorList>
            <person name="Rosa M.N."/>
            <person name="Vezina B."/>
            <person name="Tola S."/>
        </authorList>
    </citation>
    <scope>NUCLEOTIDE SEQUENCE [LARGE SCALE GENOMIC DNA]</scope>
    <source>
        <strain evidence="1 2">OM6730</strain>
    </source>
</reference>
<protein>
    <submittedName>
        <fullName evidence="1">Uncharacterized protein</fullName>
    </submittedName>
</protein>
<dbReference type="EMBL" id="JAVIBX010000041">
    <property type="protein sequence ID" value="MDQ8833862.1"/>
    <property type="molecule type" value="Genomic_DNA"/>
</dbReference>